<gene>
    <name evidence="8" type="ORF">TBRA_LOCUS10726</name>
</gene>
<evidence type="ECO:0000256" key="4">
    <source>
        <dbReference type="ARBA" id="ARBA00023136"/>
    </source>
</evidence>
<evidence type="ECO:0000256" key="5">
    <source>
        <dbReference type="SAM" id="MobiDB-lite"/>
    </source>
</evidence>
<feature type="region of interest" description="Disordered" evidence="5">
    <location>
        <begin position="1"/>
        <end position="20"/>
    </location>
</feature>
<feature type="transmembrane region" description="Helical" evidence="6">
    <location>
        <begin position="225"/>
        <end position="249"/>
    </location>
</feature>
<feature type="transmembrane region" description="Helical" evidence="6">
    <location>
        <begin position="511"/>
        <end position="532"/>
    </location>
</feature>
<dbReference type="InterPro" id="IPR011547">
    <property type="entry name" value="SLC26A/SulP_dom"/>
</dbReference>
<dbReference type="Gene3D" id="3.30.750.24">
    <property type="entry name" value="STAS domain"/>
    <property type="match status" value="1"/>
</dbReference>
<dbReference type="OrthoDB" id="288203at2759"/>
<comment type="subcellular location">
    <subcellularLocation>
        <location evidence="1">Membrane</location>
        <topology evidence="1">Multi-pass membrane protein</topology>
    </subcellularLocation>
</comment>
<feature type="domain" description="STAS" evidence="7">
    <location>
        <begin position="593"/>
        <end position="672"/>
    </location>
</feature>
<feature type="transmembrane region" description="Helical" evidence="6">
    <location>
        <begin position="544"/>
        <end position="572"/>
    </location>
</feature>
<dbReference type="Pfam" id="PF01740">
    <property type="entry name" value="STAS"/>
    <property type="match status" value="1"/>
</dbReference>
<evidence type="ECO:0000256" key="2">
    <source>
        <dbReference type="ARBA" id="ARBA00022692"/>
    </source>
</evidence>
<dbReference type="Pfam" id="PF00916">
    <property type="entry name" value="Sulfate_transp"/>
    <property type="match status" value="1"/>
</dbReference>
<evidence type="ECO:0000256" key="1">
    <source>
        <dbReference type="ARBA" id="ARBA00004141"/>
    </source>
</evidence>
<reference evidence="8 9" key="1">
    <citation type="submission" date="2020-02" db="EMBL/GenBank/DDBJ databases">
        <authorList>
            <person name="Ferguson B K."/>
        </authorList>
    </citation>
    <scope>NUCLEOTIDE SEQUENCE [LARGE SCALE GENOMIC DNA]</scope>
</reference>
<dbReference type="PROSITE" id="PS50801">
    <property type="entry name" value="STAS"/>
    <property type="match status" value="1"/>
</dbReference>
<keyword evidence="3 6" id="KW-1133">Transmembrane helix</keyword>
<feature type="compositionally biased region" description="Basic residues" evidence="5">
    <location>
        <begin position="1"/>
        <end position="16"/>
    </location>
</feature>
<dbReference type="PANTHER" id="PTHR11814">
    <property type="entry name" value="SULFATE TRANSPORTER"/>
    <property type="match status" value="1"/>
</dbReference>
<evidence type="ECO:0000259" key="7">
    <source>
        <dbReference type="PROSITE" id="PS50801"/>
    </source>
</evidence>
<dbReference type="GO" id="GO:0016020">
    <property type="term" value="C:membrane"/>
    <property type="evidence" value="ECO:0007669"/>
    <property type="project" value="UniProtKB-SubCell"/>
</dbReference>
<feature type="transmembrane region" description="Helical" evidence="6">
    <location>
        <begin position="484"/>
        <end position="504"/>
    </location>
</feature>
<dbReference type="CDD" id="cd07042">
    <property type="entry name" value="STAS_SulP_like_sulfate_transporter"/>
    <property type="match status" value="1"/>
</dbReference>
<dbReference type="EMBL" id="CADCXV010000928">
    <property type="protein sequence ID" value="CAB0038959.1"/>
    <property type="molecule type" value="Genomic_DNA"/>
</dbReference>
<feature type="transmembrane region" description="Helical" evidence="6">
    <location>
        <begin position="344"/>
        <end position="368"/>
    </location>
</feature>
<dbReference type="Proteomes" id="UP000479190">
    <property type="component" value="Unassembled WGS sequence"/>
</dbReference>
<keyword evidence="4 6" id="KW-0472">Membrane</keyword>
<dbReference type="SUPFAM" id="SSF52091">
    <property type="entry name" value="SpoIIaa-like"/>
    <property type="match status" value="1"/>
</dbReference>
<keyword evidence="2 6" id="KW-0812">Transmembrane</keyword>
<dbReference type="InterPro" id="IPR002645">
    <property type="entry name" value="STAS_dom"/>
</dbReference>
<sequence length="712" mass="79193">MRGTHRNAKIRKHPYRTGKSPNDYYESSVAMQQQQQRILSDFARFVYTYTKCCSVYNTTRLSGCKLAIARARPSLTCKRYVYVHTIAWLRVLDLIFDFIVFRLFPEAIPSDQEDNYDISGHGELKIFLLNTSFATRRRRRRAKMSKYDIKESYDVESGKDVRLTSYNKSPMDDYGKNFVNKNERNVAEKPDVVQPNGTDVPVGPTAIAAIMTHETLEKSHLGPDFAVLLTFISGCVCMLMGTLQLGFLIDFISGPVSVGFTSAAAIIIATSQVKDILGISIKGGKFTQVWHQIFEQIGQTRLWDVVLGLTCMFILLVMRKVKDIPVVPKDEKKPAAWRLTLEKFLWLMSTARNILVLVSCALACWLLERHLGSSPVVLTGHVKQGLPGLGLPPFQGKVNNETYHFLDMVQLMGSGCIVVPLLSILETIAIAKAFSEGKPIDATQEMLAVGACNIVSSFFSSIPVSGGLSRGAVNHSSGVRTTLGGVYTGLLVLVSLQFLTPYLYYIPKASLAAVIIAAVVFMVEVQVVKPMWRTKSENRLDPGVVTFLCCLLLQLEIGIVVGIGINLLFLLYGSARPSIRVGKDINVDGLEYLVITPDRSLVFPSVEYVRSMISKQGSKQGTDVPVVIDSTHIQAADFTAAKGIKSLIEDFERRGQPLLFYNLKPSIVTIFQGVKPVELRVCYSEEELNNYLMGKVTKIIVLYKYILFSIDL</sequence>
<feature type="transmembrane region" description="Helical" evidence="6">
    <location>
        <begin position="446"/>
        <end position="464"/>
    </location>
</feature>
<evidence type="ECO:0000256" key="6">
    <source>
        <dbReference type="SAM" id="Phobius"/>
    </source>
</evidence>
<dbReference type="AlphaFoldDB" id="A0A6H5INH5"/>
<accession>A0A6H5INH5</accession>
<protein>
    <recommendedName>
        <fullName evidence="7">STAS domain-containing protein</fullName>
    </recommendedName>
</protein>
<dbReference type="GO" id="GO:0055085">
    <property type="term" value="P:transmembrane transport"/>
    <property type="evidence" value="ECO:0007669"/>
    <property type="project" value="InterPro"/>
</dbReference>
<proteinExistence type="predicted"/>
<dbReference type="InterPro" id="IPR036513">
    <property type="entry name" value="STAS_dom_sf"/>
</dbReference>
<evidence type="ECO:0000256" key="3">
    <source>
        <dbReference type="ARBA" id="ARBA00022989"/>
    </source>
</evidence>
<name>A0A6H5INH5_9HYME</name>
<keyword evidence="9" id="KW-1185">Reference proteome</keyword>
<evidence type="ECO:0000313" key="8">
    <source>
        <dbReference type="EMBL" id="CAB0038959.1"/>
    </source>
</evidence>
<evidence type="ECO:0000313" key="9">
    <source>
        <dbReference type="Proteomes" id="UP000479190"/>
    </source>
</evidence>
<organism evidence="8 9">
    <name type="scientific">Trichogramma brassicae</name>
    <dbReference type="NCBI Taxonomy" id="86971"/>
    <lineage>
        <taxon>Eukaryota</taxon>
        <taxon>Metazoa</taxon>
        <taxon>Ecdysozoa</taxon>
        <taxon>Arthropoda</taxon>
        <taxon>Hexapoda</taxon>
        <taxon>Insecta</taxon>
        <taxon>Pterygota</taxon>
        <taxon>Neoptera</taxon>
        <taxon>Endopterygota</taxon>
        <taxon>Hymenoptera</taxon>
        <taxon>Apocrita</taxon>
        <taxon>Proctotrupomorpha</taxon>
        <taxon>Chalcidoidea</taxon>
        <taxon>Trichogrammatidae</taxon>
        <taxon>Trichogramma</taxon>
    </lineage>
</organism>
<dbReference type="InterPro" id="IPR001902">
    <property type="entry name" value="SLC26A/SulP_fam"/>
</dbReference>
<feature type="transmembrane region" description="Helical" evidence="6">
    <location>
        <begin position="411"/>
        <end position="434"/>
    </location>
</feature>